<name>A0A0C2D0P7_9BACT</name>
<evidence type="ECO:0000313" key="2">
    <source>
        <dbReference type="Proteomes" id="UP000031599"/>
    </source>
</evidence>
<proteinExistence type="predicted"/>
<dbReference type="AlphaFoldDB" id="A0A0C2D0P7"/>
<evidence type="ECO:0000313" key="1">
    <source>
        <dbReference type="EMBL" id="KIG16811.1"/>
    </source>
</evidence>
<reference evidence="1 2" key="1">
    <citation type="submission" date="2014-12" db="EMBL/GenBank/DDBJ databases">
        <title>Genome assembly of Enhygromyxa salina DSM 15201.</title>
        <authorList>
            <person name="Sharma G."/>
            <person name="Subramanian S."/>
        </authorList>
    </citation>
    <scope>NUCLEOTIDE SEQUENCE [LARGE SCALE GENOMIC DNA]</scope>
    <source>
        <strain evidence="1 2">DSM 15201</strain>
    </source>
</reference>
<protein>
    <submittedName>
        <fullName evidence="1">Uncharacterized protein</fullName>
    </submittedName>
</protein>
<gene>
    <name evidence="1" type="ORF">DB30_03973</name>
</gene>
<sequence length="137" mass="14960">MSEHMQKLRLMALKSSEEFSGGHRHRVGCDSYTTKGLGLGHYTKRWIATPQLHIEWDRRCLEGASNLRPLLLDGTIGSAEDDRNTEPSVILADDLVVRAVKDACDLPARIEGQKSLVGGADGLPGELVSGHAVELQM</sequence>
<dbReference type="Proteomes" id="UP000031599">
    <property type="component" value="Unassembled WGS sequence"/>
</dbReference>
<dbReference type="EMBL" id="JMCC02000031">
    <property type="protein sequence ID" value="KIG16811.1"/>
    <property type="molecule type" value="Genomic_DNA"/>
</dbReference>
<organism evidence="1 2">
    <name type="scientific">Enhygromyxa salina</name>
    <dbReference type="NCBI Taxonomy" id="215803"/>
    <lineage>
        <taxon>Bacteria</taxon>
        <taxon>Pseudomonadati</taxon>
        <taxon>Myxococcota</taxon>
        <taxon>Polyangia</taxon>
        <taxon>Nannocystales</taxon>
        <taxon>Nannocystaceae</taxon>
        <taxon>Enhygromyxa</taxon>
    </lineage>
</organism>
<accession>A0A0C2D0P7</accession>
<comment type="caution">
    <text evidence="1">The sequence shown here is derived from an EMBL/GenBank/DDBJ whole genome shotgun (WGS) entry which is preliminary data.</text>
</comment>